<dbReference type="OrthoDB" id="8068875at2759"/>
<dbReference type="Gene3D" id="2.130.10.30">
    <property type="entry name" value="Regulator of chromosome condensation 1/beta-lactamase-inhibitor protein II"/>
    <property type="match status" value="5"/>
</dbReference>
<proteinExistence type="predicted"/>
<dbReference type="SUPFAM" id="SSF52540">
    <property type="entry name" value="P-loop containing nucleoside triphosphate hydrolases"/>
    <property type="match status" value="2"/>
</dbReference>
<evidence type="ECO:0000313" key="13">
    <source>
        <dbReference type="EMBL" id="BAM41066.1"/>
    </source>
</evidence>
<dbReference type="EC" id="3.6.4.13" evidence="1"/>
<gene>
    <name evidence="13" type="ORF">TOT_030000327</name>
</gene>
<dbReference type="InterPro" id="IPR000408">
    <property type="entry name" value="Reg_chr_condens"/>
</dbReference>
<dbReference type="Pfam" id="PF00270">
    <property type="entry name" value="DEAD"/>
    <property type="match status" value="1"/>
</dbReference>
<dbReference type="PROSITE" id="PS51192">
    <property type="entry name" value="HELICASE_ATP_BIND_1"/>
    <property type="match status" value="1"/>
</dbReference>
<evidence type="ECO:0000256" key="1">
    <source>
        <dbReference type="ARBA" id="ARBA00012552"/>
    </source>
</evidence>
<organism evidence="13 14">
    <name type="scientific">Theileria orientalis strain Shintoku</name>
    <dbReference type="NCBI Taxonomy" id="869250"/>
    <lineage>
        <taxon>Eukaryota</taxon>
        <taxon>Sar</taxon>
        <taxon>Alveolata</taxon>
        <taxon>Apicomplexa</taxon>
        <taxon>Aconoidasida</taxon>
        <taxon>Piroplasmida</taxon>
        <taxon>Theileriidae</taxon>
        <taxon>Theileria</taxon>
    </lineage>
</organism>
<dbReference type="InterPro" id="IPR027417">
    <property type="entry name" value="P-loop_NTPase"/>
</dbReference>
<protein>
    <recommendedName>
        <fullName evidence="1">RNA helicase</fullName>
        <ecNumber evidence="1">3.6.4.13</ecNumber>
    </recommendedName>
</protein>
<dbReference type="eggNOG" id="KOG1426">
    <property type="taxonomic scope" value="Eukaryota"/>
</dbReference>
<dbReference type="SMART" id="SM00490">
    <property type="entry name" value="HELICc"/>
    <property type="match status" value="1"/>
</dbReference>
<dbReference type="KEGG" id="tot:TOT_030000327"/>
<evidence type="ECO:0000256" key="9">
    <source>
        <dbReference type="SAM" id="MobiDB-lite"/>
    </source>
</evidence>
<dbReference type="eggNOG" id="KOG0334">
    <property type="taxonomic scope" value="Eukaryota"/>
</dbReference>
<dbReference type="PROSITE" id="PS00626">
    <property type="entry name" value="RCC1_2"/>
    <property type="match status" value="4"/>
</dbReference>
<dbReference type="GO" id="GO:0003676">
    <property type="term" value="F:nucleic acid binding"/>
    <property type="evidence" value="ECO:0007669"/>
    <property type="project" value="InterPro"/>
</dbReference>
<dbReference type="InterPro" id="IPR011545">
    <property type="entry name" value="DEAD/DEAH_box_helicase_dom"/>
</dbReference>
<dbReference type="STRING" id="869250.J4C3U8"/>
<dbReference type="FunFam" id="3.40.50.300:FF:000079">
    <property type="entry name" value="probable ATP-dependent RNA helicase DDX17"/>
    <property type="match status" value="1"/>
</dbReference>
<dbReference type="Proteomes" id="UP000003786">
    <property type="component" value="Chromosome 3"/>
</dbReference>
<keyword evidence="14" id="KW-1185">Reference proteome</keyword>
<feature type="repeat" description="RCC1" evidence="7">
    <location>
        <begin position="1251"/>
        <end position="1303"/>
    </location>
</feature>
<dbReference type="InterPro" id="IPR014014">
    <property type="entry name" value="RNA_helicase_DEAD_Q_motif"/>
</dbReference>
<feature type="repeat" description="RCC1" evidence="7">
    <location>
        <begin position="1709"/>
        <end position="1764"/>
    </location>
</feature>
<evidence type="ECO:0000256" key="3">
    <source>
        <dbReference type="ARBA" id="ARBA00022741"/>
    </source>
</evidence>
<feature type="domain" description="Helicase C-terminal" evidence="11">
    <location>
        <begin position="565"/>
        <end position="726"/>
    </location>
</feature>
<dbReference type="PROSITE" id="PS50012">
    <property type="entry name" value="RCC1_3"/>
    <property type="match status" value="12"/>
</dbReference>
<keyword evidence="2" id="KW-0677">Repeat</keyword>
<dbReference type="InterPro" id="IPR051210">
    <property type="entry name" value="Ub_ligase/GEF_domain"/>
</dbReference>
<dbReference type="SMART" id="SM00487">
    <property type="entry name" value="DEXDc"/>
    <property type="match status" value="1"/>
</dbReference>
<evidence type="ECO:0000259" key="11">
    <source>
        <dbReference type="PROSITE" id="PS51194"/>
    </source>
</evidence>
<accession>J4C3U8</accession>
<feature type="compositionally biased region" description="Basic and acidic residues" evidence="9">
    <location>
        <begin position="67"/>
        <end position="104"/>
    </location>
</feature>
<evidence type="ECO:0000313" key="14">
    <source>
        <dbReference type="Proteomes" id="UP000003786"/>
    </source>
</evidence>
<feature type="compositionally biased region" description="Basic residues" evidence="9">
    <location>
        <begin position="1"/>
        <end position="40"/>
    </location>
</feature>
<dbReference type="InterPro" id="IPR014001">
    <property type="entry name" value="Helicase_ATP-bd"/>
</dbReference>
<dbReference type="PROSITE" id="PS51195">
    <property type="entry name" value="Q_MOTIF"/>
    <property type="match status" value="1"/>
</dbReference>
<dbReference type="GO" id="GO:0003724">
    <property type="term" value="F:RNA helicase activity"/>
    <property type="evidence" value="ECO:0007669"/>
    <property type="project" value="UniProtKB-EC"/>
</dbReference>
<dbReference type="InterPro" id="IPR058923">
    <property type="entry name" value="RCC1-like_dom"/>
</dbReference>
<feature type="repeat" description="RCC1" evidence="7">
    <location>
        <begin position="1441"/>
        <end position="1493"/>
    </location>
</feature>
<dbReference type="GO" id="GO:0005524">
    <property type="term" value="F:ATP binding"/>
    <property type="evidence" value="ECO:0007669"/>
    <property type="project" value="UniProtKB-KW"/>
</dbReference>
<dbReference type="GeneID" id="20715514"/>
<feature type="repeat" description="RCC1" evidence="7">
    <location>
        <begin position="1013"/>
        <end position="1065"/>
    </location>
</feature>
<feature type="domain" description="DEAD-box RNA helicase Q" evidence="12">
    <location>
        <begin position="345"/>
        <end position="373"/>
    </location>
</feature>
<name>J4C3U8_THEOR</name>
<dbReference type="GO" id="GO:0016787">
    <property type="term" value="F:hydrolase activity"/>
    <property type="evidence" value="ECO:0007669"/>
    <property type="project" value="UniProtKB-KW"/>
</dbReference>
<dbReference type="InterPro" id="IPR001650">
    <property type="entry name" value="Helicase_C-like"/>
</dbReference>
<evidence type="ECO:0000256" key="2">
    <source>
        <dbReference type="ARBA" id="ARBA00022737"/>
    </source>
</evidence>
<feature type="repeat" description="RCC1" evidence="7">
    <location>
        <begin position="1357"/>
        <end position="1440"/>
    </location>
</feature>
<feature type="short sequence motif" description="Q motif" evidence="8">
    <location>
        <begin position="345"/>
        <end position="373"/>
    </location>
</feature>
<keyword evidence="5" id="KW-0347">Helicase</keyword>
<dbReference type="Pfam" id="PF25390">
    <property type="entry name" value="WD40_RLD"/>
    <property type="match status" value="2"/>
</dbReference>
<evidence type="ECO:0000256" key="6">
    <source>
        <dbReference type="ARBA" id="ARBA00022840"/>
    </source>
</evidence>
<keyword evidence="4" id="KW-0378">Hydrolase</keyword>
<feature type="region of interest" description="Disordered" evidence="9">
    <location>
        <begin position="1"/>
        <end position="104"/>
    </location>
</feature>
<dbReference type="EMBL" id="AP011948">
    <property type="protein sequence ID" value="BAM41066.1"/>
    <property type="molecule type" value="Genomic_DNA"/>
</dbReference>
<dbReference type="SUPFAM" id="SSF50985">
    <property type="entry name" value="RCC1/BLIP-II"/>
    <property type="match status" value="3"/>
</dbReference>
<feature type="repeat" description="RCC1" evidence="7">
    <location>
        <begin position="1656"/>
        <end position="1708"/>
    </location>
</feature>
<keyword evidence="6" id="KW-0067">ATP-binding</keyword>
<dbReference type="InterPro" id="IPR000629">
    <property type="entry name" value="RNA-helicase_DEAD-box_CS"/>
</dbReference>
<evidence type="ECO:0000256" key="4">
    <source>
        <dbReference type="ARBA" id="ARBA00022801"/>
    </source>
</evidence>
<reference evidence="13 14" key="1">
    <citation type="journal article" date="2012" name="MBio">
        <title>Comparative genome analysis of three eukaryotic parasites with differing abilities to transform leukocytes reveals key mediators of Theileria-induced leukocyte transformation.</title>
        <authorList>
            <person name="Hayashida K."/>
            <person name="Hara Y."/>
            <person name="Abe T."/>
            <person name="Yamasaki C."/>
            <person name="Toyoda A."/>
            <person name="Kosuge T."/>
            <person name="Suzuki Y."/>
            <person name="Sato Y."/>
            <person name="Kawashima S."/>
            <person name="Katayama T."/>
            <person name="Wakaguri H."/>
            <person name="Inoue N."/>
            <person name="Homma K."/>
            <person name="Tada-Umezaki M."/>
            <person name="Yagi Y."/>
            <person name="Fujii Y."/>
            <person name="Habara T."/>
            <person name="Kanehisa M."/>
            <person name="Watanabe H."/>
            <person name="Ito K."/>
            <person name="Gojobori T."/>
            <person name="Sugawara H."/>
            <person name="Imanishi T."/>
            <person name="Weir W."/>
            <person name="Gardner M."/>
            <person name="Pain A."/>
            <person name="Shiels B."/>
            <person name="Hattori M."/>
            <person name="Nene V."/>
            <person name="Sugimoto C."/>
        </authorList>
    </citation>
    <scope>NUCLEOTIDE SEQUENCE [LARGE SCALE GENOMIC DNA]</scope>
    <source>
        <strain evidence="13 14">Shintoku</strain>
    </source>
</reference>
<feature type="repeat" description="RCC1" evidence="7">
    <location>
        <begin position="1146"/>
        <end position="1198"/>
    </location>
</feature>
<dbReference type="Pfam" id="PF13540">
    <property type="entry name" value="RCC1_2"/>
    <property type="match status" value="2"/>
</dbReference>
<dbReference type="RefSeq" id="XP_009691367.1">
    <property type="nucleotide sequence ID" value="XM_009693072.1"/>
</dbReference>
<dbReference type="VEuPathDB" id="PiroplasmaDB:TOT_030000327"/>
<feature type="repeat" description="RCC1" evidence="7">
    <location>
        <begin position="1073"/>
        <end position="1145"/>
    </location>
</feature>
<dbReference type="InterPro" id="IPR009091">
    <property type="entry name" value="RCC1/BLIP-II"/>
</dbReference>
<dbReference type="CDD" id="cd18787">
    <property type="entry name" value="SF2_C_DEAD"/>
    <property type="match status" value="1"/>
</dbReference>
<evidence type="ECO:0000256" key="5">
    <source>
        <dbReference type="ARBA" id="ARBA00022806"/>
    </source>
</evidence>
<dbReference type="Gene3D" id="3.40.50.300">
    <property type="entry name" value="P-loop containing nucleotide triphosphate hydrolases"/>
    <property type="match status" value="2"/>
</dbReference>
<feature type="repeat" description="RCC1" evidence="7">
    <location>
        <begin position="1494"/>
        <end position="1543"/>
    </location>
</feature>
<feature type="repeat" description="RCC1" evidence="7">
    <location>
        <begin position="1554"/>
        <end position="1605"/>
    </location>
</feature>
<feature type="compositionally biased region" description="Basic residues" evidence="9">
    <location>
        <begin position="48"/>
        <end position="58"/>
    </location>
</feature>
<dbReference type="PANTHER" id="PTHR22870">
    <property type="entry name" value="REGULATOR OF CHROMOSOME CONDENSATION"/>
    <property type="match status" value="1"/>
</dbReference>
<feature type="repeat" description="RCC1" evidence="7">
    <location>
        <begin position="1606"/>
        <end position="1655"/>
    </location>
</feature>
<evidence type="ECO:0000256" key="7">
    <source>
        <dbReference type="PROSITE-ProRule" id="PRU00235"/>
    </source>
</evidence>
<keyword evidence="3" id="KW-0547">Nucleotide-binding</keyword>
<dbReference type="PROSITE" id="PS00039">
    <property type="entry name" value="DEAD_ATP_HELICASE"/>
    <property type="match status" value="1"/>
</dbReference>
<evidence type="ECO:0000259" key="12">
    <source>
        <dbReference type="PROSITE" id="PS51195"/>
    </source>
</evidence>
<dbReference type="PROSITE" id="PS51194">
    <property type="entry name" value="HELICASE_CTER"/>
    <property type="match status" value="1"/>
</dbReference>
<sequence>MGRRDRSHSSHRNRSRSTRRERSRSHRKSDRTHSSRRRDRSRSEERDRKRRSHKHRRSYSSSSSSPEPKRSKKEEKEYEKPVIVEETKQPDAAKKENKTEMDQKKLDRLNRFKKLAESRNKATNDQKKTVTIKIAAEINQKQEKKILSAFQGINEPAYEEKTIVEEFEDGIDPLDHFMSNLELEDDIVYDQPESVPEVAIDTSKIATLDDVLQWSAEPAPEEAEADGVDEHEEEFLSKLLNKTKTDRPERFEDDDEERERYFSDDEYDPLKVSMGSEYTELLAKIKSKRELPRVDHTKIEYMPFKKNFYVQVSSITNMSEHEVDAFRKANGSIRVYGKKCPRPISSFSQCGLPDPILSILQRRDYEKPFPIQMQCIPALMCGRDVIGIAETGSGKTLAFLLPAIRHALDQPKLRENDGMIVLIIAPTRELIMQISNECSKLSKSVGLKTLCVYGGAGIGEQLNALKRGAEIVCGTPGRLIDVLTISNGKVTNLRRVTFLVLDEADRMFDMGFSPQITAIVENIRPDRQTALFSATFPTSIENLAKKILSKPLQIIVGQRGKSASQVDQHVLVINEDKKLHKLLKLLGEWHEHGSIIIFVNRQLDADNLFTDLLVYGYECAVLHGGQDQTDREFTLHDFREGKKTILIATSIAARGIDVKSVVLVINYAAPDHFEDYVHRVGRTGRAGTIGTSYTFLTPEEAPKSHDIIKALRLASQEVPKELLQISQAHLATMDGKVKFRGGFGGKGFKFNETEKSRQQQERRNAIKLMVIQRQTMIQATRYCLIEDSDKEEETEEEEAEASVPQKAIAALQTAKELAKQFEKTPINQPTPMIKGLSCAGYIDATTGNTIDEFDINNYPDSVRVKITNREVLSRVAENTNVSLQVKGCYIPADPSTRNLALMAGSKGLYIEIVGPSVISVQRAVGELKMIVQSTMAPQPTQPGTKMTGRYSVIVSLGMDVYESDHDLKHIPVVPQLISLGLNHSLCISRTKVTNPPSSSRRTKDGAKHTVSHLNVYSWGKVPFNCLGQGVDVSTSEYPKIIPFFSGRKIAQVACGDYHSAVLVSSSKQHPNAGTVFTFGLGNSGRLGYHIDTNSDVLSQQIGTEDKDEPSWCTHTPQPVGLSIGLRNAIVSIACGANHTLVTTVDGCVYSWGMGAYGVLGTGSVANRYNPVKVVFPSDNIFISKCCAGSRHSMALDKEGNVWSWGYGGNGRLGLGSTRNYYTPNLIRIFDTYEVFQISCGDSHSACLDRFGTVYTWGCCRGGKLGLGKIVSDVLEPAVVESLKGTHIIQIACGTGNTLALSASGKIYQWGCTLGFNKQSEGLISNIDYVPQPVPDTGFKNVFIAAGPYSCAAINIFGDLLTWGLGTGYRLGHGDSKDHVAPKFVSHLRTRIYIDTLLKVYDETPMELQDNVKAGATNAHDEKRIQQIAVGDGHGVLLTCNGTVYTWGVNNGTGYNSTKDQIESYSEPMLFNHFSSKISKIACGSNHSLAITVNGLLFTWGCNDNGQLGQGDLRSRVIPDHVPYIENCINVFAGVDNSGCICSSNHEDFMKDDYGTLWVFGSSSCGKLGLGEALTSTVMTPREITTVTGVYKLALGTMHSVVLTHEGSLYSAGAGTGGRLGTGDTSNYFVFTPVKTEVKFVDVCAGSSHSLAISVDNELYGWGEGKYICSDEKHVLEPTLMEVIPSPTGEAKVISAVAAGNHSLVLTNSGYVAAFGNNTYGQLGVQLSIKSSANNFIKMPSTVNLDANVTCIATSRYFSSCSTLKGDAYSWGLSSDDRLGVGFTNNKVVYAPTTIVNTSMIGDMMDQFELDSYKYTSMSGYENLINYFLDELHYSTDPQSVNWSNLQIILKNEERMTSEVSIRTFEDDLIKCLKTHVDFILNMSESYTRLKALQFKLMSMVKDFCSLLGSKNKEIVYSKNLLGPFKSKMSQIEKLVEILFLQPAYFMRLALFSSNVDMVAKVYHDLCIPRVHNQFFALLRSLLREEIQLFFKPSNPLNASFSPFARILKSYAFMKYLAVENAHLFLSVHNKDSVVSHFAQTGHNLLIPDENFDPKETKKFREGMSHFGSFIIFLSSVLSNMVVHKNIRLLLIQMHRMVKDKIPIEWASPSVPLEYLSIFPLIPVFVYAVIQPFFKQPNEIAELCDLPAITDEGLLKNLSVVSEYFEYIVNPKLSMPPMPKQLTSIAQSMYSNLSKLFLEYIKSILHAEDNFYIDITMDTFKSHFDTEYLDVNIEAHVLAQLVNLCHLSQHYLNLSAHDPLVRLVSGISGTKKISANDLVYSEDFVSQLEASKYTVNIKVDHRFMVHDKNMSFCTYSNTFVPQRLAYRQSTYSEDCIKYISLIVRYSPMGKFDPRKVLQNALVSLDDLEVKYGTYDDLIDEMHLKSKYFSSLKNPDFKSAEVAKEAFEVLQKLKSQNTTPRALVKSLLEKLLERVRHRRYLLYIYQHQNEIEQCRRSFEASVAYRIQYLTECINSVVYDYAEPCIKKASIKHNVTLFSPSAKKVVERKKKESSFREHGCLELYRNGILIPDDTVTTHMFNRLRMFFSANIDTGCFITLSGVDPSSSNQEYMFLSFELLQRLVDSSNSGYHPVFVSGAYPFGMFLIKASFLVDTFMSLLRNY</sequence>
<evidence type="ECO:0000259" key="10">
    <source>
        <dbReference type="PROSITE" id="PS51192"/>
    </source>
</evidence>
<dbReference type="PRINTS" id="PR00633">
    <property type="entry name" value="RCCNDNSATION"/>
</dbReference>
<dbReference type="PANTHER" id="PTHR22870:SF408">
    <property type="entry name" value="OS09G0560450 PROTEIN"/>
    <property type="match status" value="1"/>
</dbReference>
<feature type="repeat" description="RCC1" evidence="7">
    <location>
        <begin position="1199"/>
        <end position="1250"/>
    </location>
</feature>
<feature type="domain" description="Helicase ATP-binding" evidence="10">
    <location>
        <begin position="376"/>
        <end position="554"/>
    </location>
</feature>
<dbReference type="Pfam" id="PF00271">
    <property type="entry name" value="Helicase_C"/>
    <property type="match status" value="1"/>
</dbReference>
<evidence type="ECO:0000256" key="8">
    <source>
        <dbReference type="PROSITE-ProRule" id="PRU00552"/>
    </source>
</evidence>